<evidence type="ECO:0000256" key="2">
    <source>
        <dbReference type="ARBA" id="ARBA00022723"/>
    </source>
</evidence>
<feature type="non-terminal residue" evidence="6">
    <location>
        <position position="1"/>
    </location>
</feature>
<dbReference type="EMBL" id="UINC01112772">
    <property type="protein sequence ID" value="SVC81948.1"/>
    <property type="molecule type" value="Genomic_DNA"/>
</dbReference>
<dbReference type="GO" id="GO:0046872">
    <property type="term" value="F:metal ion binding"/>
    <property type="evidence" value="ECO:0007669"/>
    <property type="project" value="UniProtKB-KW"/>
</dbReference>
<evidence type="ECO:0000256" key="3">
    <source>
        <dbReference type="ARBA" id="ARBA00022842"/>
    </source>
</evidence>
<proteinExistence type="predicted"/>
<comment type="cofactor">
    <cofactor evidence="1">
        <name>Mg(2+)</name>
        <dbReference type="ChEBI" id="CHEBI:18420"/>
    </cofactor>
</comment>
<dbReference type="GO" id="GO:0016829">
    <property type="term" value="F:lyase activity"/>
    <property type="evidence" value="ECO:0007669"/>
    <property type="project" value="UniProtKB-KW"/>
</dbReference>
<evidence type="ECO:0000259" key="5">
    <source>
        <dbReference type="Pfam" id="PF00425"/>
    </source>
</evidence>
<protein>
    <recommendedName>
        <fullName evidence="5">Chorismate-utilising enzyme C-terminal domain-containing protein</fullName>
    </recommendedName>
</protein>
<dbReference type="SUPFAM" id="SSF56322">
    <property type="entry name" value="ADC synthase"/>
    <property type="match status" value="1"/>
</dbReference>
<dbReference type="InterPro" id="IPR005801">
    <property type="entry name" value="ADC_synthase"/>
</dbReference>
<keyword evidence="4" id="KW-0456">Lyase</keyword>
<name>A0A382QAF9_9ZZZZ</name>
<dbReference type="AlphaFoldDB" id="A0A382QAF9"/>
<sequence>KINSVKVTEKFKVEKYSHVMHIVSNVEGKFNKKHSLLDTMLAGFPAGTVSGAPKIRAMEIIDELEKSKRKMYAGAIGYFSANQNFDTCIALRTALIKNNKFYIQSGAGIVADSIPEKEYLETVNKAKALIASLN</sequence>
<dbReference type="Gene3D" id="3.60.120.10">
    <property type="entry name" value="Anthranilate synthase"/>
    <property type="match status" value="1"/>
</dbReference>
<organism evidence="6">
    <name type="scientific">marine metagenome</name>
    <dbReference type="NCBI Taxonomy" id="408172"/>
    <lineage>
        <taxon>unclassified sequences</taxon>
        <taxon>metagenomes</taxon>
        <taxon>ecological metagenomes</taxon>
    </lineage>
</organism>
<dbReference type="InterPro" id="IPR015890">
    <property type="entry name" value="Chorismate_C"/>
</dbReference>
<accession>A0A382QAF9</accession>
<dbReference type="InterPro" id="IPR019999">
    <property type="entry name" value="Anth_synth_I-like"/>
</dbReference>
<feature type="domain" description="Chorismate-utilising enzyme C-terminal" evidence="5">
    <location>
        <begin position="2"/>
        <end position="125"/>
    </location>
</feature>
<dbReference type="PRINTS" id="PR00095">
    <property type="entry name" value="ANTSNTHASEI"/>
</dbReference>
<reference evidence="6" key="1">
    <citation type="submission" date="2018-05" db="EMBL/GenBank/DDBJ databases">
        <authorList>
            <person name="Lanie J.A."/>
            <person name="Ng W.-L."/>
            <person name="Kazmierczak K.M."/>
            <person name="Andrzejewski T.M."/>
            <person name="Davidsen T.M."/>
            <person name="Wayne K.J."/>
            <person name="Tettelin H."/>
            <person name="Glass J.I."/>
            <person name="Rusch D."/>
            <person name="Podicherti R."/>
            <person name="Tsui H.-C.T."/>
            <person name="Winkler M.E."/>
        </authorList>
    </citation>
    <scope>NUCLEOTIDE SEQUENCE</scope>
</reference>
<dbReference type="PANTHER" id="PTHR11236">
    <property type="entry name" value="AMINOBENZOATE/ANTHRANILATE SYNTHASE"/>
    <property type="match status" value="1"/>
</dbReference>
<dbReference type="GO" id="GO:0000162">
    <property type="term" value="P:L-tryptophan biosynthetic process"/>
    <property type="evidence" value="ECO:0007669"/>
    <property type="project" value="TreeGrafter"/>
</dbReference>
<keyword evidence="2" id="KW-0479">Metal-binding</keyword>
<dbReference type="PANTHER" id="PTHR11236:SF48">
    <property type="entry name" value="ISOCHORISMATE SYNTHASE MENF"/>
    <property type="match status" value="1"/>
</dbReference>
<evidence type="ECO:0000256" key="1">
    <source>
        <dbReference type="ARBA" id="ARBA00001946"/>
    </source>
</evidence>
<evidence type="ECO:0000256" key="4">
    <source>
        <dbReference type="ARBA" id="ARBA00023239"/>
    </source>
</evidence>
<keyword evidence="3" id="KW-0460">Magnesium</keyword>
<dbReference type="Pfam" id="PF00425">
    <property type="entry name" value="Chorismate_bind"/>
    <property type="match status" value="1"/>
</dbReference>
<evidence type="ECO:0000313" key="6">
    <source>
        <dbReference type="EMBL" id="SVC81948.1"/>
    </source>
</evidence>
<gene>
    <name evidence="6" type="ORF">METZ01_LOCUS334802</name>
</gene>